<feature type="domain" description="SsuA/THI5-like" evidence="2">
    <location>
        <begin position="47"/>
        <end position="243"/>
    </location>
</feature>
<evidence type="ECO:0000313" key="3">
    <source>
        <dbReference type="EMBL" id="CUX80553.1"/>
    </source>
</evidence>
<gene>
    <name evidence="3" type="ORF">Ga0058931_1201</name>
    <name evidence="4" type="ORF">HLUCCA05_11040</name>
</gene>
<feature type="chain" id="PRO_5030013264" evidence="1">
    <location>
        <begin position="24"/>
        <end position="323"/>
    </location>
</feature>
<protein>
    <submittedName>
        <fullName evidence="4">ABC-type uptake system substrate-binding component</fullName>
    </submittedName>
    <submittedName>
        <fullName evidence="3">NitT/TauT family transport system substrate-binding protein</fullName>
    </submittedName>
</protein>
<dbReference type="EMBL" id="LJSG01000008">
    <property type="protein sequence ID" value="KPP93502.1"/>
    <property type="molecule type" value="Genomic_DNA"/>
</dbReference>
<feature type="signal peptide" evidence="1">
    <location>
        <begin position="1"/>
        <end position="23"/>
    </location>
</feature>
<keyword evidence="1" id="KW-0732">Signal</keyword>
<sequence>MTLFRSLKRATLMLAVAVTPALAELPVLTIASQAGGTVAWELDTIRHHGFDEAHGFRLEVQEVAGKAAGQIAFRGGEVDVIVDDWIWVARQRVAGHDITFIPYSRAVGGVMVPQDSNAQALRDLTGTKIGIAGGPNDKSWIILRAYAAQQGFDLLAETEQVYGAPPLIFQTARSGEMGGAINFWHFMAKQEAAGMRHLISVAEAAEALGMDPAMPLLGYVVQSALVAEQPELVEAFAKASRAAKTFLDSKEADWDRLRPMMNAADEAEYQSLVAGWRAGIPEAGPVDEGSARAMFRLMVELGGEDLVGTATDLPEGVFVLLGS</sequence>
<dbReference type="PANTHER" id="PTHR30024">
    <property type="entry name" value="ALIPHATIC SULFONATES-BINDING PROTEIN-RELATED"/>
    <property type="match status" value="1"/>
</dbReference>
<evidence type="ECO:0000313" key="5">
    <source>
        <dbReference type="Proteomes" id="UP000050413"/>
    </source>
</evidence>
<evidence type="ECO:0000256" key="1">
    <source>
        <dbReference type="SAM" id="SignalP"/>
    </source>
</evidence>
<dbReference type="Pfam" id="PF09084">
    <property type="entry name" value="NMT1"/>
    <property type="match status" value="1"/>
</dbReference>
<reference evidence="3 6" key="2">
    <citation type="submission" date="2016-01" db="EMBL/GenBank/DDBJ databases">
        <authorList>
            <person name="Varghese N."/>
        </authorList>
    </citation>
    <scope>NUCLEOTIDE SEQUENCE [LARGE SCALE GENOMIC DNA]</scope>
    <source>
        <strain evidence="3 6">HL-91</strain>
    </source>
</reference>
<dbReference type="InterPro" id="IPR015168">
    <property type="entry name" value="SsuA/THI5"/>
</dbReference>
<name>A0A0P7YT53_9RHOB</name>
<dbReference type="PANTHER" id="PTHR30024:SF48">
    <property type="entry name" value="ABC TRANSPORTER SUBSTRATE-BINDING PROTEIN"/>
    <property type="match status" value="1"/>
</dbReference>
<comment type="caution">
    <text evidence="4">The sequence shown here is derived from an EMBL/GenBank/DDBJ whole genome shotgun (WGS) entry which is preliminary data.</text>
</comment>
<dbReference type="Proteomes" id="UP000182045">
    <property type="component" value="Unassembled WGS sequence"/>
</dbReference>
<dbReference type="Gene3D" id="3.40.190.10">
    <property type="entry name" value="Periplasmic binding protein-like II"/>
    <property type="match status" value="2"/>
</dbReference>
<proteinExistence type="predicted"/>
<dbReference type="EMBL" id="FBYC01000004">
    <property type="protein sequence ID" value="CUX80553.1"/>
    <property type="molecule type" value="Genomic_DNA"/>
</dbReference>
<dbReference type="PATRIC" id="fig|1666912.4.peg.2395"/>
<keyword evidence="6" id="KW-1185">Reference proteome</keyword>
<organism evidence="4 5">
    <name type="scientific">Roseibaca calidilacus</name>
    <dbReference type="NCBI Taxonomy" id="1666912"/>
    <lineage>
        <taxon>Bacteria</taxon>
        <taxon>Pseudomonadati</taxon>
        <taxon>Pseudomonadota</taxon>
        <taxon>Alphaproteobacteria</taxon>
        <taxon>Rhodobacterales</taxon>
        <taxon>Paracoccaceae</taxon>
        <taxon>Roseinatronobacter</taxon>
    </lineage>
</organism>
<evidence type="ECO:0000313" key="6">
    <source>
        <dbReference type="Proteomes" id="UP000182045"/>
    </source>
</evidence>
<dbReference type="SUPFAM" id="SSF53850">
    <property type="entry name" value="Periplasmic binding protein-like II"/>
    <property type="match status" value="1"/>
</dbReference>
<dbReference type="AlphaFoldDB" id="A0A0P7YT53"/>
<dbReference type="STRING" id="1666912.Ga0058931_1201"/>
<accession>A0A0P7YT53</accession>
<dbReference type="RefSeq" id="WP_072245524.1">
    <property type="nucleotide sequence ID" value="NZ_FBYC01000004.1"/>
</dbReference>
<evidence type="ECO:0000313" key="4">
    <source>
        <dbReference type="EMBL" id="KPP93502.1"/>
    </source>
</evidence>
<evidence type="ECO:0000259" key="2">
    <source>
        <dbReference type="Pfam" id="PF09084"/>
    </source>
</evidence>
<dbReference type="OrthoDB" id="5621714at2"/>
<reference evidence="4 5" key="1">
    <citation type="submission" date="2015-09" db="EMBL/GenBank/DDBJ databases">
        <title>Identification and resolution of microdiversity through metagenomic sequencing of parallel consortia.</title>
        <authorList>
            <person name="Nelson W.C."/>
            <person name="Romine M.F."/>
            <person name="Lindemann S.R."/>
        </authorList>
    </citation>
    <scope>NUCLEOTIDE SEQUENCE [LARGE SCALE GENOMIC DNA]</scope>
    <source>
        <strain evidence="4">HL-91</strain>
    </source>
</reference>
<dbReference type="Proteomes" id="UP000050413">
    <property type="component" value="Unassembled WGS sequence"/>
</dbReference>